<dbReference type="RefSeq" id="XP_002428256.1">
    <property type="nucleotide sequence ID" value="XM_002428211.1"/>
</dbReference>
<dbReference type="EMBL" id="DS235389">
    <property type="protein sequence ID" value="EEB15518.1"/>
    <property type="molecule type" value="Genomic_DNA"/>
</dbReference>
<dbReference type="GO" id="GO:0031591">
    <property type="term" value="P:wybutosine biosynthetic process"/>
    <property type="evidence" value="ECO:0007669"/>
    <property type="project" value="TreeGrafter"/>
</dbReference>
<evidence type="ECO:0000313" key="4">
    <source>
        <dbReference type="Proteomes" id="UP000009046"/>
    </source>
</evidence>
<dbReference type="CTD" id="8233636"/>
<reference evidence="2" key="2">
    <citation type="submission" date="2007-04" db="EMBL/GenBank/DDBJ databases">
        <title>The genome of the human body louse.</title>
        <authorList>
            <consortium name="The Human Body Louse Genome Consortium"/>
            <person name="Kirkness E."/>
            <person name="Walenz B."/>
            <person name="Hass B."/>
            <person name="Bruggner R."/>
            <person name="Strausberg R."/>
        </authorList>
    </citation>
    <scope>NUCLEOTIDE SEQUENCE</scope>
    <source>
        <strain evidence="2">USDA</strain>
    </source>
</reference>
<sequence length="306" mass="35638">MTNCVIDIVSQSSLENIKCKMNNRKPFLIKNWDIGPCVTLWTPEYVSSCVGKTPVKCHVSLFKKLDFIKKNFQYKTLAFDELIKRIYNSYNDSYFLDPEEVYYLRSLGNDPRGKDVANFLSQCKELAKDFNVPPFFNKDDFFSSVFRASSQGLQLWTHYDVMDNILIQVQGKKRALLWSPDEVSNMYMIGDKSQVLDVDNPDVEKFPKFSSSCRYECYMNAGDILFIPALWFHNITALEPSLGVNIFWKNLPHELYDKHDSYGNKDLLPGFKSSLKSLKTLPDDYKNFYIQRMISELEKQITNKNT</sequence>
<dbReference type="OrthoDB" id="47172at2759"/>
<dbReference type="AlphaFoldDB" id="E0VQ62"/>
<dbReference type="GeneID" id="8233636"/>
<dbReference type="GO" id="GO:0000049">
    <property type="term" value="F:tRNA binding"/>
    <property type="evidence" value="ECO:0007669"/>
    <property type="project" value="TreeGrafter"/>
</dbReference>
<dbReference type="InParanoid" id="E0VQ62"/>
<dbReference type="PANTHER" id="PTHR12461:SF104">
    <property type="entry name" value="TRNA WYBUTOSINE-SYNTHESIZING PROTEIN 5"/>
    <property type="match status" value="1"/>
</dbReference>
<dbReference type="Pfam" id="PF13621">
    <property type="entry name" value="Cupin_8"/>
    <property type="match status" value="1"/>
</dbReference>
<dbReference type="InterPro" id="IPR041667">
    <property type="entry name" value="Cupin_8"/>
</dbReference>
<accession>E0VQ62</accession>
<dbReference type="PANTHER" id="PTHR12461">
    <property type="entry name" value="HYPOXIA-INDUCIBLE FACTOR 1 ALPHA INHIBITOR-RELATED"/>
    <property type="match status" value="1"/>
</dbReference>
<dbReference type="Gene3D" id="2.60.120.650">
    <property type="entry name" value="Cupin"/>
    <property type="match status" value="1"/>
</dbReference>
<dbReference type="PROSITE" id="PS51184">
    <property type="entry name" value="JMJC"/>
    <property type="match status" value="1"/>
</dbReference>
<protein>
    <submittedName>
        <fullName evidence="2">Hypoxia-inducible factor 1 alpha inhibitor, putative</fullName>
    </submittedName>
</protein>
<feature type="domain" description="JmjC" evidence="1">
    <location>
        <begin position="99"/>
        <end position="265"/>
    </location>
</feature>
<gene>
    <name evidence="3" type="primary">8233636</name>
    <name evidence="2" type="ORF">Phum_PHUM372140</name>
</gene>
<dbReference type="HOGENOM" id="CLU_016785_4_0_1"/>
<dbReference type="KEGG" id="phu:Phum_PHUM372140"/>
<dbReference type="eggNOG" id="KOG2132">
    <property type="taxonomic scope" value="Eukaryota"/>
</dbReference>
<dbReference type="OMA" id="LYDDRPV"/>
<proteinExistence type="predicted"/>
<dbReference type="STRING" id="121224.E0VQ62"/>
<evidence type="ECO:0000313" key="3">
    <source>
        <dbReference type="EnsemblMetazoa" id="PHUM372140-PA"/>
    </source>
</evidence>
<dbReference type="VEuPathDB" id="VectorBase:PHUM372140"/>
<keyword evidence="4" id="KW-1185">Reference proteome</keyword>
<name>E0VQ62_PEDHC</name>
<evidence type="ECO:0000313" key="2">
    <source>
        <dbReference type="EMBL" id="EEB15518.1"/>
    </source>
</evidence>
<organism>
    <name type="scientific">Pediculus humanus subsp. corporis</name>
    <name type="common">Body louse</name>
    <dbReference type="NCBI Taxonomy" id="121224"/>
    <lineage>
        <taxon>Eukaryota</taxon>
        <taxon>Metazoa</taxon>
        <taxon>Ecdysozoa</taxon>
        <taxon>Arthropoda</taxon>
        <taxon>Hexapoda</taxon>
        <taxon>Insecta</taxon>
        <taxon>Pterygota</taxon>
        <taxon>Neoptera</taxon>
        <taxon>Paraneoptera</taxon>
        <taxon>Psocodea</taxon>
        <taxon>Troctomorpha</taxon>
        <taxon>Phthiraptera</taxon>
        <taxon>Anoplura</taxon>
        <taxon>Pediculidae</taxon>
        <taxon>Pediculus</taxon>
    </lineage>
</organism>
<dbReference type="EnsemblMetazoa" id="PHUM372140-RA">
    <property type="protein sequence ID" value="PHUM372140-PA"/>
    <property type="gene ID" value="PHUM372140"/>
</dbReference>
<evidence type="ECO:0000259" key="1">
    <source>
        <dbReference type="PROSITE" id="PS51184"/>
    </source>
</evidence>
<reference evidence="3" key="3">
    <citation type="submission" date="2021-02" db="UniProtKB">
        <authorList>
            <consortium name="EnsemblMetazoa"/>
        </authorList>
    </citation>
    <scope>IDENTIFICATION</scope>
    <source>
        <strain evidence="3">USDA</strain>
    </source>
</reference>
<dbReference type="InterPro" id="IPR003347">
    <property type="entry name" value="JmjC_dom"/>
</dbReference>
<reference evidence="2" key="1">
    <citation type="submission" date="2007-04" db="EMBL/GenBank/DDBJ databases">
        <title>Annotation of Pediculus humanus corporis strain USDA.</title>
        <authorList>
            <person name="Kirkness E."/>
            <person name="Hannick L."/>
            <person name="Hass B."/>
            <person name="Bruggner R."/>
            <person name="Lawson D."/>
            <person name="Bidwell S."/>
            <person name="Joardar V."/>
            <person name="Caler E."/>
            <person name="Walenz B."/>
            <person name="Inman J."/>
            <person name="Schobel S."/>
            <person name="Galinsky K."/>
            <person name="Amedeo P."/>
            <person name="Strausberg R."/>
        </authorList>
    </citation>
    <scope>NUCLEOTIDE SEQUENCE</scope>
    <source>
        <strain evidence="2">USDA</strain>
    </source>
</reference>
<dbReference type="EMBL" id="AAZO01004335">
    <property type="status" value="NOT_ANNOTATED_CDS"/>
    <property type="molecule type" value="Genomic_DNA"/>
</dbReference>
<dbReference type="Gene3D" id="6.10.140.1470">
    <property type="match status" value="1"/>
</dbReference>
<dbReference type="SUPFAM" id="SSF51197">
    <property type="entry name" value="Clavaminate synthase-like"/>
    <property type="match status" value="1"/>
</dbReference>
<dbReference type="Proteomes" id="UP000009046">
    <property type="component" value="Unassembled WGS sequence"/>
</dbReference>